<sequence>MPIIDLYKHGQGRSNLAHFAAMASLAAADGIITPEERNILDYFAEKLGITEAEYKEVMKEENKYPIESPLTREERLERLFDFFRVIVSDLDIQDEQLGMVEKYAIALGFSPKQAKIVVQKTIDIFTGRISFDDYLYLISK</sequence>
<dbReference type="Gene3D" id="1.10.3680.10">
    <property type="entry name" value="TerB-like"/>
    <property type="match status" value="1"/>
</dbReference>
<gene>
    <name evidence="1" type="ORF">NG653_09540</name>
</gene>
<comment type="caution">
    <text evidence="1">The sequence shown here is derived from an EMBL/GenBank/DDBJ whole genome shotgun (WGS) entry which is preliminary data.</text>
</comment>
<dbReference type="InterPro" id="IPR029024">
    <property type="entry name" value="TerB-like"/>
</dbReference>
<keyword evidence="2" id="KW-1185">Reference proteome</keyword>
<protein>
    <submittedName>
        <fullName evidence="1">TerB family tellurite resistance protein</fullName>
    </submittedName>
</protein>
<dbReference type="EMBL" id="JAMXIB010000006">
    <property type="protein sequence ID" value="MCO5725096.1"/>
    <property type="molecule type" value="Genomic_DNA"/>
</dbReference>
<evidence type="ECO:0000313" key="2">
    <source>
        <dbReference type="Proteomes" id="UP001206312"/>
    </source>
</evidence>
<evidence type="ECO:0000313" key="1">
    <source>
        <dbReference type="EMBL" id="MCO5725096.1"/>
    </source>
</evidence>
<name>A0ABT1AYV0_9FLAO</name>
<accession>A0ABT1AYV0</accession>
<dbReference type="RefSeq" id="WP_252741469.1">
    <property type="nucleotide sequence ID" value="NZ_JAMXIB010000006.1"/>
</dbReference>
<proteinExistence type="predicted"/>
<dbReference type="Proteomes" id="UP001206312">
    <property type="component" value="Unassembled WGS sequence"/>
</dbReference>
<dbReference type="SUPFAM" id="SSF158682">
    <property type="entry name" value="TerB-like"/>
    <property type="match status" value="1"/>
</dbReference>
<organism evidence="1 2">
    <name type="scientific">Robiginitalea marina</name>
    <dbReference type="NCBI Taxonomy" id="2954105"/>
    <lineage>
        <taxon>Bacteria</taxon>
        <taxon>Pseudomonadati</taxon>
        <taxon>Bacteroidota</taxon>
        <taxon>Flavobacteriia</taxon>
        <taxon>Flavobacteriales</taxon>
        <taxon>Flavobacteriaceae</taxon>
        <taxon>Robiginitalea</taxon>
    </lineage>
</organism>
<reference evidence="1 2" key="1">
    <citation type="submission" date="2022-06" db="EMBL/GenBank/DDBJ databases">
        <authorList>
            <person name="Xuan X."/>
        </authorList>
    </citation>
    <scope>NUCLEOTIDE SEQUENCE [LARGE SCALE GENOMIC DNA]</scope>
    <source>
        <strain evidence="1 2">2V75</strain>
    </source>
</reference>